<evidence type="ECO:0000256" key="5">
    <source>
        <dbReference type="ARBA" id="ARBA00023172"/>
    </source>
</evidence>
<keyword evidence="6 7" id="KW-0234">DNA repair</keyword>
<dbReference type="InterPro" id="IPR015967">
    <property type="entry name" value="Rcmb_RecR_Znf"/>
</dbReference>
<feature type="zinc finger region" description="C4-type" evidence="7">
    <location>
        <begin position="58"/>
        <end position="73"/>
    </location>
</feature>
<dbReference type="RefSeq" id="WP_320004920.1">
    <property type="nucleotide sequence ID" value="NZ_JAUHJS010000006.1"/>
</dbReference>
<dbReference type="Gene3D" id="1.10.8.420">
    <property type="entry name" value="RecR Domain 1"/>
    <property type="match status" value="1"/>
</dbReference>
<dbReference type="PROSITE" id="PS50880">
    <property type="entry name" value="TOPRIM"/>
    <property type="match status" value="1"/>
</dbReference>
<dbReference type="InterPro" id="IPR006171">
    <property type="entry name" value="TOPRIM_dom"/>
</dbReference>
<dbReference type="Proteomes" id="UP001168552">
    <property type="component" value="Unassembled WGS sequence"/>
</dbReference>
<feature type="domain" description="Toprim" evidence="8">
    <location>
        <begin position="81"/>
        <end position="178"/>
    </location>
</feature>
<comment type="caution">
    <text evidence="9">The sequence shown here is derived from an EMBL/GenBank/DDBJ whole genome shotgun (WGS) entry which is preliminary data.</text>
</comment>
<evidence type="ECO:0000256" key="2">
    <source>
        <dbReference type="ARBA" id="ARBA00022763"/>
    </source>
</evidence>
<reference evidence="9" key="1">
    <citation type="submission" date="2023-06" db="EMBL/GenBank/DDBJ databases">
        <title>Cytophagales bacterium Strain LB-30, isolated from soil.</title>
        <authorList>
            <person name="Liu B."/>
        </authorList>
    </citation>
    <scope>NUCLEOTIDE SEQUENCE</scope>
    <source>
        <strain evidence="9">LB-30</strain>
    </source>
</reference>
<dbReference type="Gene3D" id="6.10.250.240">
    <property type="match status" value="1"/>
</dbReference>
<accession>A0ABT8F7N7</accession>
<proteinExistence type="inferred from homology"/>
<evidence type="ECO:0000256" key="4">
    <source>
        <dbReference type="ARBA" id="ARBA00022833"/>
    </source>
</evidence>
<dbReference type="SMART" id="SM00493">
    <property type="entry name" value="TOPRIM"/>
    <property type="match status" value="1"/>
</dbReference>
<dbReference type="EMBL" id="JAUHJS010000006">
    <property type="protein sequence ID" value="MDN4166384.1"/>
    <property type="molecule type" value="Genomic_DNA"/>
</dbReference>
<keyword evidence="10" id="KW-1185">Reference proteome</keyword>
<evidence type="ECO:0000313" key="10">
    <source>
        <dbReference type="Proteomes" id="UP001168552"/>
    </source>
</evidence>
<evidence type="ECO:0000256" key="7">
    <source>
        <dbReference type="HAMAP-Rule" id="MF_00017"/>
    </source>
</evidence>
<dbReference type="PANTHER" id="PTHR30446">
    <property type="entry name" value="RECOMBINATION PROTEIN RECR"/>
    <property type="match status" value="1"/>
</dbReference>
<dbReference type="Pfam" id="PF02132">
    <property type="entry name" value="RecR_ZnF"/>
    <property type="match status" value="1"/>
</dbReference>
<evidence type="ECO:0000256" key="1">
    <source>
        <dbReference type="ARBA" id="ARBA00022723"/>
    </source>
</evidence>
<comment type="similarity">
    <text evidence="7">Belongs to the RecR family.</text>
</comment>
<comment type="function">
    <text evidence="7">May play a role in DNA repair. It seems to be involved in an RecBC-independent recombinational process of DNA repair. It may act with RecF and RecO.</text>
</comment>
<dbReference type="InterPro" id="IPR000093">
    <property type="entry name" value="DNA_Rcmb_RecR"/>
</dbReference>
<dbReference type="InterPro" id="IPR023627">
    <property type="entry name" value="Rcmb_RecR"/>
</dbReference>
<dbReference type="InterPro" id="IPR034137">
    <property type="entry name" value="TOPRIM_RecR"/>
</dbReference>
<dbReference type="Pfam" id="PF21175">
    <property type="entry name" value="RecR_C"/>
    <property type="match status" value="1"/>
</dbReference>
<name>A0ABT8F7N7_9BACT</name>
<gene>
    <name evidence="7 9" type="primary">recR</name>
    <name evidence="9" type="ORF">QWY31_12810</name>
</gene>
<keyword evidence="4 7" id="KW-0862">Zinc</keyword>
<dbReference type="HAMAP" id="MF_00017">
    <property type="entry name" value="RecR"/>
    <property type="match status" value="1"/>
</dbReference>
<protein>
    <recommendedName>
        <fullName evidence="7">Recombination protein RecR</fullName>
    </recommendedName>
</protein>
<dbReference type="CDD" id="cd01025">
    <property type="entry name" value="TOPRIM_recR"/>
    <property type="match status" value="1"/>
</dbReference>
<dbReference type="SUPFAM" id="SSF111304">
    <property type="entry name" value="Recombination protein RecR"/>
    <property type="match status" value="1"/>
</dbReference>
<organism evidence="9 10">
    <name type="scientific">Shiella aurantiaca</name>
    <dbReference type="NCBI Taxonomy" id="3058365"/>
    <lineage>
        <taxon>Bacteria</taxon>
        <taxon>Pseudomonadati</taxon>
        <taxon>Bacteroidota</taxon>
        <taxon>Cytophagia</taxon>
        <taxon>Cytophagales</taxon>
        <taxon>Shiellaceae</taxon>
        <taxon>Shiella</taxon>
    </lineage>
</organism>
<dbReference type="NCBIfam" id="TIGR00615">
    <property type="entry name" value="recR"/>
    <property type="match status" value="1"/>
</dbReference>
<keyword evidence="1 7" id="KW-0479">Metal-binding</keyword>
<dbReference type="Pfam" id="PF13662">
    <property type="entry name" value="Toprim_4"/>
    <property type="match status" value="1"/>
</dbReference>
<sequence length="206" mass="22848">MQFPSKLIEEAVNEISRLPGIGKKTALRLALFLLKEDERTTLSIADALVKLRTLTQYCSECHNISDEAICTTCSSPRRDRSVICLVQDTRDVLAIENTGQYQGLYHVLGGLISPMEGIGPAELTIEPLVQRIQRQSSEVKEIILALSPTIEGDTTAFYITKKLKDFSLKVSTIARGIPIGGELEYADEVTLGRSILTRTHYSHDNK</sequence>
<dbReference type="Pfam" id="PF21176">
    <property type="entry name" value="RecR_HhH"/>
    <property type="match status" value="1"/>
</dbReference>
<evidence type="ECO:0000256" key="3">
    <source>
        <dbReference type="ARBA" id="ARBA00022771"/>
    </source>
</evidence>
<dbReference type="Gene3D" id="3.40.1360.10">
    <property type="match status" value="1"/>
</dbReference>
<evidence type="ECO:0000259" key="8">
    <source>
        <dbReference type="PROSITE" id="PS50880"/>
    </source>
</evidence>
<keyword evidence="2 7" id="KW-0227">DNA damage</keyword>
<dbReference type="PANTHER" id="PTHR30446:SF0">
    <property type="entry name" value="RECOMBINATION PROTEIN RECR"/>
    <property type="match status" value="1"/>
</dbReference>
<evidence type="ECO:0000313" key="9">
    <source>
        <dbReference type="EMBL" id="MDN4166384.1"/>
    </source>
</evidence>
<evidence type="ECO:0000256" key="6">
    <source>
        <dbReference type="ARBA" id="ARBA00023204"/>
    </source>
</evidence>
<keyword evidence="3 7" id="KW-0863">Zinc-finger</keyword>
<keyword evidence="5 7" id="KW-0233">DNA recombination</keyword>